<evidence type="ECO:0000256" key="3">
    <source>
        <dbReference type="ARBA" id="ARBA00022598"/>
    </source>
</evidence>
<dbReference type="Gene3D" id="6.20.10.30">
    <property type="match status" value="1"/>
</dbReference>
<feature type="domain" description="BRCT" evidence="15">
    <location>
        <begin position="701"/>
        <end position="780"/>
    </location>
</feature>
<keyword evidence="6 13" id="KW-0227">DNA damage</keyword>
<keyword evidence="3 13" id="KW-0436">Ligase</keyword>
<keyword evidence="8 13" id="KW-0460">Magnesium</keyword>
<dbReference type="Gene3D" id="1.10.287.610">
    <property type="entry name" value="Helix hairpin bin"/>
    <property type="match status" value="1"/>
</dbReference>
<dbReference type="HAMAP" id="MF_01588">
    <property type="entry name" value="DNA_ligase_A"/>
    <property type="match status" value="1"/>
</dbReference>
<feature type="binding site" evidence="13">
    <location>
        <position position="320"/>
    </location>
    <ligand>
        <name>NAD(+)</name>
        <dbReference type="ChEBI" id="CHEBI:57540"/>
    </ligand>
</feature>
<dbReference type="Gene3D" id="2.40.50.140">
    <property type="entry name" value="Nucleic acid-binding proteins"/>
    <property type="match status" value="1"/>
</dbReference>
<proteinExistence type="inferred from homology"/>
<dbReference type="Gene3D" id="3.40.50.10190">
    <property type="entry name" value="BRCT domain"/>
    <property type="match status" value="1"/>
</dbReference>
<dbReference type="SUPFAM" id="SSF50249">
    <property type="entry name" value="Nucleic acid-binding proteins"/>
    <property type="match status" value="1"/>
</dbReference>
<evidence type="ECO:0000256" key="13">
    <source>
        <dbReference type="HAMAP-Rule" id="MF_01588"/>
    </source>
</evidence>
<dbReference type="Gene3D" id="1.10.150.20">
    <property type="entry name" value="5' to 3' exonuclease, C-terminal subdomain"/>
    <property type="match status" value="2"/>
</dbReference>
<keyword evidence="17" id="KW-1185">Reference proteome</keyword>
<feature type="binding site" evidence="13">
    <location>
        <position position="199"/>
    </location>
    <ligand>
        <name>NAD(+)</name>
        <dbReference type="ChEBI" id="CHEBI:57540"/>
    </ligand>
</feature>
<keyword evidence="5 13" id="KW-0479">Metal-binding</keyword>
<dbReference type="GO" id="GO:0003911">
    <property type="term" value="F:DNA ligase (NAD+) activity"/>
    <property type="evidence" value="ECO:0007669"/>
    <property type="project" value="UniProtKB-UniRule"/>
</dbReference>
<evidence type="ECO:0000256" key="1">
    <source>
        <dbReference type="ARBA" id="ARBA00012722"/>
    </source>
</evidence>
<dbReference type="InterPro" id="IPR001357">
    <property type="entry name" value="BRCT_dom"/>
</dbReference>
<feature type="binding site" evidence="13">
    <location>
        <begin position="104"/>
        <end position="105"/>
    </location>
    <ligand>
        <name>NAD(+)</name>
        <dbReference type="ChEBI" id="CHEBI:57540"/>
    </ligand>
</feature>
<feature type="region of interest" description="Disordered" evidence="14">
    <location>
        <begin position="780"/>
        <end position="811"/>
    </location>
</feature>
<dbReference type="PIRSF" id="PIRSF001604">
    <property type="entry name" value="LigA"/>
    <property type="match status" value="1"/>
</dbReference>
<dbReference type="Pfam" id="PF03120">
    <property type="entry name" value="OB_DNA_ligase"/>
    <property type="match status" value="1"/>
</dbReference>
<dbReference type="InterPro" id="IPR018239">
    <property type="entry name" value="DNA_ligase_AS"/>
</dbReference>
<evidence type="ECO:0000256" key="8">
    <source>
        <dbReference type="ARBA" id="ARBA00022842"/>
    </source>
</evidence>
<dbReference type="Proteomes" id="UP000560081">
    <property type="component" value="Unassembled WGS sequence"/>
</dbReference>
<dbReference type="Pfam" id="PF01653">
    <property type="entry name" value="DNA_ligase_aden"/>
    <property type="match status" value="1"/>
</dbReference>
<dbReference type="FunFam" id="2.40.50.140:FF:000012">
    <property type="entry name" value="DNA ligase"/>
    <property type="match status" value="1"/>
</dbReference>
<dbReference type="PROSITE" id="PS01055">
    <property type="entry name" value="DNA_LIGASE_N1"/>
    <property type="match status" value="1"/>
</dbReference>
<dbReference type="SUPFAM" id="SSF47781">
    <property type="entry name" value="RuvA domain 2-like"/>
    <property type="match status" value="2"/>
</dbReference>
<gene>
    <name evidence="13" type="primary">ligA</name>
    <name evidence="16" type="ORF">BJ976_001601</name>
</gene>
<dbReference type="NCBIfam" id="TIGR00575">
    <property type="entry name" value="dnlj"/>
    <property type="match status" value="1"/>
</dbReference>
<evidence type="ECO:0000313" key="16">
    <source>
        <dbReference type="EMBL" id="MBB4883250.1"/>
    </source>
</evidence>
<dbReference type="CDD" id="cd00114">
    <property type="entry name" value="LIGANc"/>
    <property type="match status" value="1"/>
</dbReference>
<feature type="binding site" evidence="13">
    <location>
        <position position="139"/>
    </location>
    <ligand>
        <name>NAD(+)</name>
        <dbReference type="ChEBI" id="CHEBI:57540"/>
    </ligand>
</feature>
<protein>
    <recommendedName>
        <fullName evidence="2 13">DNA ligase</fullName>
        <ecNumber evidence="1 13">6.5.1.2</ecNumber>
    </recommendedName>
    <alternativeName>
        <fullName evidence="13">Polydeoxyribonucleotide synthase [NAD(+)]</fullName>
    </alternativeName>
</protein>
<evidence type="ECO:0000313" key="17">
    <source>
        <dbReference type="Proteomes" id="UP000560081"/>
    </source>
</evidence>
<dbReference type="Pfam" id="PF12826">
    <property type="entry name" value="HHH_2"/>
    <property type="match status" value="1"/>
</dbReference>
<evidence type="ECO:0000256" key="10">
    <source>
        <dbReference type="ARBA" id="ARBA00023204"/>
    </source>
</evidence>
<feature type="binding site" evidence="13">
    <location>
        <position position="344"/>
    </location>
    <ligand>
        <name>NAD(+)</name>
        <dbReference type="ChEBI" id="CHEBI:57540"/>
    </ligand>
</feature>
<keyword evidence="13" id="KW-0464">Manganese</keyword>
<dbReference type="InterPro" id="IPR013839">
    <property type="entry name" value="DNAligase_adenylation"/>
</dbReference>
<dbReference type="SUPFAM" id="SSF56091">
    <property type="entry name" value="DNA ligase/mRNA capping enzyme, catalytic domain"/>
    <property type="match status" value="1"/>
</dbReference>
<dbReference type="NCBIfam" id="NF005932">
    <property type="entry name" value="PRK07956.1"/>
    <property type="match status" value="1"/>
</dbReference>
<dbReference type="FunFam" id="3.30.470.30:FF:000001">
    <property type="entry name" value="DNA ligase"/>
    <property type="match status" value="1"/>
</dbReference>
<dbReference type="EMBL" id="JACHMC010000001">
    <property type="protein sequence ID" value="MBB4883250.1"/>
    <property type="molecule type" value="Genomic_DNA"/>
</dbReference>
<dbReference type="InterPro" id="IPR012340">
    <property type="entry name" value="NA-bd_OB-fold"/>
</dbReference>
<accession>A0A7W7PC82</accession>
<feature type="binding site" evidence="13">
    <location>
        <position position="463"/>
    </location>
    <ligand>
        <name>Zn(2+)</name>
        <dbReference type="ChEBI" id="CHEBI:29105"/>
    </ligand>
</feature>
<dbReference type="InterPro" id="IPR004150">
    <property type="entry name" value="NAD_DNA_ligase_OB"/>
</dbReference>
<evidence type="ECO:0000256" key="5">
    <source>
        <dbReference type="ARBA" id="ARBA00022723"/>
    </source>
</evidence>
<comment type="cofactor">
    <cofactor evidence="13">
        <name>Mg(2+)</name>
        <dbReference type="ChEBI" id="CHEBI:18420"/>
    </cofactor>
    <cofactor evidence="13">
        <name>Mn(2+)</name>
        <dbReference type="ChEBI" id="CHEBI:29035"/>
    </cofactor>
</comment>
<keyword evidence="4 13" id="KW-0235">DNA replication</keyword>
<dbReference type="FunFam" id="1.10.150.20:FF:000006">
    <property type="entry name" value="DNA ligase"/>
    <property type="match status" value="1"/>
</dbReference>
<comment type="catalytic activity">
    <reaction evidence="11 13">
        <text>NAD(+) + (deoxyribonucleotide)n-3'-hydroxyl + 5'-phospho-(deoxyribonucleotide)m = (deoxyribonucleotide)n+m + AMP + beta-nicotinamide D-nucleotide.</text>
        <dbReference type="EC" id="6.5.1.2"/>
    </reaction>
</comment>
<feature type="binding site" evidence="13">
    <location>
        <position position="162"/>
    </location>
    <ligand>
        <name>NAD(+)</name>
        <dbReference type="ChEBI" id="CHEBI:57540"/>
    </ligand>
</feature>
<feature type="region of interest" description="Disordered" evidence="14">
    <location>
        <begin position="1"/>
        <end position="30"/>
    </location>
</feature>
<evidence type="ECO:0000256" key="9">
    <source>
        <dbReference type="ARBA" id="ARBA00023027"/>
    </source>
</evidence>
<dbReference type="Pfam" id="PF03119">
    <property type="entry name" value="DNA_ligase_ZBD"/>
    <property type="match status" value="1"/>
</dbReference>
<evidence type="ECO:0000256" key="12">
    <source>
        <dbReference type="ARBA" id="ARBA00060881"/>
    </source>
</evidence>
<evidence type="ECO:0000256" key="6">
    <source>
        <dbReference type="ARBA" id="ARBA00022763"/>
    </source>
</evidence>
<dbReference type="SMART" id="SM00532">
    <property type="entry name" value="LIGANc"/>
    <property type="match status" value="1"/>
</dbReference>
<dbReference type="InterPro" id="IPR013840">
    <property type="entry name" value="DNAligase_N"/>
</dbReference>
<comment type="function">
    <text evidence="13">DNA ligase that catalyzes the formation of phosphodiester linkages between 5'-phosphoryl and 3'-hydroxyl groups in double-stranded DNA using NAD as a coenzyme and as the energy source for the reaction. It is essential for DNA replication and repair of damaged DNA.</text>
</comment>
<dbReference type="InterPro" id="IPR036420">
    <property type="entry name" value="BRCT_dom_sf"/>
</dbReference>
<dbReference type="GO" id="GO:0046872">
    <property type="term" value="F:metal ion binding"/>
    <property type="evidence" value="ECO:0007669"/>
    <property type="project" value="UniProtKB-KW"/>
</dbReference>
<dbReference type="SMART" id="SM00292">
    <property type="entry name" value="BRCT"/>
    <property type="match status" value="1"/>
</dbReference>
<dbReference type="AlphaFoldDB" id="A0A7W7PC82"/>
<reference evidence="16 17" key="1">
    <citation type="submission" date="2020-08" db="EMBL/GenBank/DDBJ databases">
        <title>Sequencing the genomes of 1000 actinobacteria strains.</title>
        <authorList>
            <person name="Klenk H.-P."/>
        </authorList>
    </citation>
    <scope>NUCLEOTIDE SEQUENCE [LARGE SCALE GENOMIC DNA]</scope>
    <source>
        <strain evidence="16 17">DSM 19079</strain>
    </source>
</reference>
<dbReference type="RefSeq" id="WP_167736911.1">
    <property type="nucleotide sequence ID" value="NZ_BMLA01000002.1"/>
</dbReference>
<dbReference type="Pfam" id="PF00533">
    <property type="entry name" value="BRCT"/>
    <property type="match status" value="1"/>
</dbReference>
<feature type="compositionally biased region" description="Low complexity" evidence="14">
    <location>
        <begin position="798"/>
        <end position="811"/>
    </location>
</feature>
<feature type="binding site" evidence="13">
    <location>
        <position position="447"/>
    </location>
    <ligand>
        <name>Zn(2+)</name>
        <dbReference type="ChEBI" id="CHEBI:29105"/>
    </ligand>
</feature>
<feature type="binding site" evidence="13">
    <location>
        <position position="444"/>
    </location>
    <ligand>
        <name>Zn(2+)</name>
        <dbReference type="ChEBI" id="CHEBI:29105"/>
    </ligand>
</feature>
<comment type="similarity">
    <text evidence="12 13">Belongs to the NAD-dependent DNA ligase family. LigA subfamily.</text>
</comment>
<evidence type="ECO:0000256" key="14">
    <source>
        <dbReference type="SAM" id="MobiDB-lite"/>
    </source>
</evidence>
<dbReference type="PANTHER" id="PTHR23389:SF9">
    <property type="entry name" value="DNA LIGASE"/>
    <property type="match status" value="1"/>
</dbReference>
<dbReference type="GO" id="GO:0006281">
    <property type="term" value="P:DNA repair"/>
    <property type="evidence" value="ECO:0007669"/>
    <property type="project" value="UniProtKB-KW"/>
</dbReference>
<comment type="caution">
    <text evidence="16">The sequence shown here is derived from an EMBL/GenBank/DDBJ whole genome shotgun (WGS) entry which is preliminary data.</text>
</comment>
<dbReference type="CDD" id="cd17748">
    <property type="entry name" value="BRCT_DNA_ligase_like"/>
    <property type="match status" value="1"/>
</dbReference>
<dbReference type="PROSITE" id="PS50172">
    <property type="entry name" value="BRCT"/>
    <property type="match status" value="1"/>
</dbReference>
<dbReference type="Gene3D" id="3.30.470.30">
    <property type="entry name" value="DNA ligase/mRNA capping enzyme"/>
    <property type="match status" value="1"/>
</dbReference>
<dbReference type="PANTHER" id="PTHR23389">
    <property type="entry name" value="CHROMOSOME TRANSMISSION FIDELITY FACTOR 18"/>
    <property type="match status" value="1"/>
</dbReference>
<organism evidence="16 17">
    <name type="scientific">Micrococcus flavus</name>
    <dbReference type="NCBI Taxonomy" id="384602"/>
    <lineage>
        <taxon>Bacteria</taxon>
        <taxon>Bacillati</taxon>
        <taxon>Actinomycetota</taxon>
        <taxon>Actinomycetes</taxon>
        <taxon>Micrococcales</taxon>
        <taxon>Micrococcaceae</taxon>
        <taxon>Micrococcus</taxon>
    </lineage>
</organism>
<name>A0A7W7PC82_9MICC</name>
<dbReference type="EC" id="6.5.1.2" evidence="1 13"/>
<feature type="active site" description="N6-AMP-lysine intermediate" evidence="13">
    <location>
        <position position="141"/>
    </location>
</feature>
<feature type="binding site" evidence="13">
    <location>
        <position position="469"/>
    </location>
    <ligand>
        <name>Zn(2+)</name>
        <dbReference type="ChEBI" id="CHEBI:29105"/>
    </ligand>
</feature>
<feature type="compositionally biased region" description="Acidic residues" evidence="14">
    <location>
        <begin position="785"/>
        <end position="797"/>
    </location>
</feature>
<dbReference type="GO" id="GO:0006260">
    <property type="term" value="P:DNA replication"/>
    <property type="evidence" value="ECO:0007669"/>
    <property type="project" value="UniProtKB-KW"/>
</dbReference>
<dbReference type="InterPro" id="IPR004149">
    <property type="entry name" value="Znf_DNAligase_C4"/>
</dbReference>
<evidence type="ECO:0000259" key="15">
    <source>
        <dbReference type="PROSITE" id="PS50172"/>
    </source>
</evidence>
<keyword evidence="10 13" id="KW-0234">DNA repair</keyword>
<evidence type="ECO:0000256" key="7">
    <source>
        <dbReference type="ARBA" id="ARBA00022833"/>
    </source>
</evidence>
<keyword evidence="9 13" id="KW-0520">NAD</keyword>
<dbReference type="SUPFAM" id="SSF52113">
    <property type="entry name" value="BRCT domain"/>
    <property type="match status" value="1"/>
</dbReference>
<evidence type="ECO:0000256" key="4">
    <source>
        <dbReference type="ARBA" id="ARBA00022705"/>
    </source>
</evidence>
<dbReference type="InterPro" id="IPR041663">
    <property type="entry name" value="DisA/LigA_HHH"/>
</dbReference>
<evidence type="ECO:0000256" key="2">
    <source>
        <dbReference type="ARBA" id="ARBA00013308"/>
    </source>
</evidence>
<feature type="binding site" evidence="13">
    <location>
        <begin position="55"/>
        <end position="59"/>
    </location>
    <ligand>
        <name>NAD(+)</name>
        <dbReference type="ChEBI" id="CHEBI:57540"/>
    </ligand>
</feature>
<keyword evidence="7 13" id="KW-0862">Zinc</keyword>
<dbReference type="GO" id="GO:0005829">
    <property type="term" value="C:cytosol"/>
    <property type="evidence" value="ECO:0007669"/>
    <property type="project" value="TreeGrafter"/>
</dbReference>
<dbReference type="InterPro" id="IPR010994">
    <property type="entry name" value="RuvA_2-like"/>
</dbReference>
<evidence type="ECO:0000256" key="11">
    <source>
        <dbReference type="ARBA" id="ARBA00034005"/>
    </source>
</evidence>
<dbReference type="FunFam" id="3.40.50.10190:FF:000054">
    <property type="entry name" value="DNA ligase"/>
    <property type="match status" value="1"/>
</dbReference>
<dbReference type="InterPro" id="IPR001679">
    <property type="entry name" value="DNA_ligase"/>
</dbReference>
<sequence length="811" mass="87101">MSTADRAPAEGPDDHVPTEGQIPEQGVRERHDALVEQVRAARVAYYQHDAPELSDAEYDRLYRELEDLEALHPELVSNDSPTQEVGGEASEAFAPVTHGARMYSLEDLFSPEELEVWFLRAAGALTEVRPGRAPRWLVEVKIDGLAVALRYRGGRLVQAATRGDGVTGEDVTRNVMTIQDVPQRLSGEGWPEEFEVRGEVFMPSQAFAELNERRAEEGLPPFANPRNAAAGALRQKDPAVTAQRPLSMFVHGIGSVEAFGLDSQEEAYQALAGWGLPVSPYTRVVEGADEAALAGVVAVIEEYGQKRHRLVHEIDGIVLKADAFADQRYLGHTSRVPRWAAAYKYPPEEVHTRLLDITVSVGRTGRVTPFAMMEPARVAGSTVAMATLHNQDVVKAKGVLIGDTVVLRKAGDVIPEVVGPVLPMRERLRAEGVELREFVMPSECPSCGTPLAPAKEGDVDLRCPNARSCPAQLAGRVEHLAGRGAFDVEALGEEAARWLVNGPGPDPAENEGRVVPEGAGPITAEAQVFDLASGTPEEIVGPRGEDGLTDAQRALGEVRVWREGRTKVDGRMVPSGVWSLKPYFFTAGTAKRPSSPTATTLRLFDELEKAKSQPLWRVLVALSIRHVGPTAARSLATAFGSMTALRAAAEGGERERLAEIDGVGPTIADALIEWFAQDWHREIVDRWAAAGVRMEDERDESVPRTLEGVTVVVTGSLEGFSRDSAKEAILVRGGKASGSVSKKTHFLVAGEAAGSKLDKAESLGVPVLDEAGFVRLLAEGPEAFAGEDEDAEAEDGPEAPGGAAPGAVEQA</sequence>